<dbReference type="EMBL" id="LWBP01000188">
    <property type="protein sequence ID" value="OQP58507.1"/>
    <property type="molecule type" value="Genomic_DNA"/>
</dbReference>
<proteinExistence type="predicted"/>
<reference evidence="2" key="1">
    <citation type="submission" date="2016-04" db="EMBL/GenBank/DDBJ databases">
        <authorList>
            <person name="Chen L."/>
            <person name="Zhuang W."/>
            <person name="Wang G."/>
        </authorList>
    </citation>
    <scope>NUCLEOTIDE SEQUENCE [LARGE SCALE GENOMIC DNA]</scope>
    <source>
        <strain evidence="2">208</strain>
    </source>
</reference>
<protein>
    <submittedName>
        <fullName evidence="1">Uncharacterized protein</fullName>
    </submittedName>
</protein>
<dbReference type="AlphaFoldDB" id="A0A1V9FJP0"/>
<comment type="caution">
    <text evidence="1">The sequence shown here is derived from an EMBL/GenBank/DDBJ whole genome shotgun (WGS) entry which is preliminary data.</text>
</comment>
<name>A0A1V9FJP0_9BACT</name>
<evidence type="ECO:0000313" key="1">
    <source>
        <dbReference type="EMBL" id="OQP58507.1"/>
    </source>
</evidence>
<organism evidence="1 2">
    <name type="scientific">Niastella populi</name>
    <dbReference type="NCBI Taxonomy" id="550983"/>
    <lineage>
        <taxon>Bacteria</taxon>
        <taxon>Pseudomonadati</taxon>
        <taxon>Bacteroidota</taxon>
        <taxon>Chitinophagia</taxon>
        <taxon>Chitinophagales</taxon>
        <taxon>Chitinophagaceae</taxon>
        <taxon>Niastella</taxon>
    </lineage>
</organism>
<accession>A0A1V9FJP0</accession>
<gene>
    <name evidence="1" type="ORF">A4R26_03365</name>
</gene>
<sequence length="60" mass="6930">MSICDRFRLFTPSSNGLYFIENLLILRSFKNNPENSPRILTFAQFIPPKSRNNCGEHGAR</sequence>
<dbReference type="Proteomes" id="UP000192276">
    <property type="component" value="Unassembled WGS sequence"/>
</dbReference>
<evidence type="ECO:0000313" key="2">
    <source>
        <dbReference type="Proteomes" id="UP000192276"/>
    </source>
</evidence>
<keyword evidence="2" id="KW-1185">Reference proteome</keyword>